<dbReference type="EMBL" id="KZ293654">
    <property type="protein sequence ID" value="PBK94380.1"/>
    <property type="molecule type" value="Genomic_DNA"/>
</dbReference>
<evidence type="ECO:0000313" key="2">
    <source>
        <dbReference type="Proteomes" id="UP000217790"/>
    </source>
</evidence>
<gene>
    <name evidence="1" type="ORF">ARMGADRAFT_1029506</name>
</gene>
<reference evidence="2" key="1">
    <citation type="journal article" date="2017" name="Nat. Ecol. Evol.">
        <title>Genome expansion and lineage-specific genetic innovations in the forest pathogenic fungi Armillaria.</title>
        <authorList>
            <person name="Sipos G."/>
            <person name="Prasanna A.N."/>
            <person name="Walter M.C."/>
            <person name="O'Connor E."/>
            <person name="Balint B."/>
            <person name="Krizsan K."/>
            <person name="Kiss B."/>
            <person name="Hess J."/>
            <person name="Varga T."/>
            <person name="Slot J."/>
            <person name="Riley R."/>
            <person name="Boka B."/>
            <person name="Rigling D."/>
            <person name="Barry K."/>
            <person name="Lee J."/>
            <person name="Mihaltcheva S."/>
            <person name="LaButti K."/>
            <person name="Lipzen A."/>
            <person name="Waldron R."/>
            <person name="Moloney N.M."/>
            <person name="Sperisen C."/>
            <person name="Kredics L."/>
            <person name="Vagvoelgyi C."/>
            <person name="Patrignani A."/>
            <person name="Fitzpatrick D."/>
            <person name="Nagy I."/>
            <person name="Doyle S."/>
            <person name="Anderson J.B."/>
            <person name="Grigoriev I.V."/>
            <person name="Gueldener U."/>
            <person name="Muensterkoetter M."/>
            <person name="Nagy L.G."/>
        </authorList>
    </citation>
    <scope>NUCLEOTIDE SEQUENCE [LARGE SCALE GENOMIC DNA]</scope>
    <source>
        <strain evidence="2">Ar21-2</strain>
    </source>
</reference>
<dbReference type="AlphaFoldDB" id="A0A2H3DJX0"/>
<proteinExistence type="predicted"/>
<dbReference type="OrthoDB" id="10502787at2759"/>
<name>A0A2H3DJX0_ARMGA</name>
<sequence>MYLTTSIASRKVKYSKYEASKDEMSLFRTKSAKQLSPSFNSWSKYPGTFFSWYEDDVTQSSSPDTLPEDSWETARGARFKLAVKGWTAVMEASAIVDDTT</sequence>
<dbReference type="Proteomes" id="UP000217790">
    <property type="component" value="Unassembled WGS sequence"/>
</dbReference>
<protein>
    <submittedName>
        <fullName evidence="1">Uncharacterized protein</fullName>
    </submittedName>
</protein>
<organism evidence="1 2">
    <name type="scientific">Armillaria gallica</name>
    <name type="common">Bulbous honey fungus</name>
    <name type="synonym">Armillaria bulbosa</name>
    <dbReference type="NCBI Taxonomy" id="47427"/>
    <lineage>
        <taxon>Eukaryota</taxon>
        <taxon>Fungi</taxon>
        <taxon>Dikarya</taxon>
        <taxon>Basidiomycota</taxon>
        <taxon>Agaricomycotina</taxon>
        <taxon>Agaricomycetes</taxon>
        <taxon>Agaricomycetidae</taxon>
        <taxon>Agaricales</taxon>
        <taxon>Marasmiineae</taxon>
        <taxon>Physalacriaceae</taxon>
        <taxon>Armillaria</taxon>
    </lineage>
</organism>
<keyword evidence="2" id="KW-1185">Reference proteome</keyword>
<dbReference type="InParanoid" id="A0A2H3DJX0"/>
<evidence type="ECO:0000313" key="1">
    <source>
        <dbReference type="EMBL" id="PBK94380.1"/>
    </source>
</evidence>
<accession>A0A2H3DJX0</accession>